<feature type="non-terminal residue" evidence="2">
    <location>
        <position position="58"/>
    </location>
</feature>
<sequence>MSFVASSDVNPSASDEEQCAPAPRNGVSATRRGPQGNNRSKSQWQPGTADSREGTGPQ</sequence>
<name>A0A2N5TMV9_9BASI</name>
<evidence type="ECO:0000313" key="3">
    <source>
        <dbReference type="Proteomes" id="UP000235392"/>
    </source>
</evidence>
<accession>A0A2N5TMV9</accession>
<gene>
    <name evidence="2" type="ORF">PCASD_26167</name>
</gene>
<dbReference type="Proteomes" id="UP000235392">
    <property type="component" value="Unassembled WGS sequence"/>
</dbReference>
<organism evidence="2 3">
    <name type="scientific">Puccinia coronata f. sp. avenae</name>
    <dbReference type="NCBI Taxonomy" id="200324"/>
    <lineage>
        <taxon>Eukaryota</taxon>
        <taxon>Fungi</taxon>
        <taxon>Dikarya</taxon>
        <taxon>Basidiomycota</taxon>
        <taxon>Pucciniomycotina</taxon>
        <taxon>Pucciniomycetes</taxon>
        <taxon>Pucciniales</taxon>
        <taxon>Pucciniaceae</taxon>
        <taxon>Puccinia</taxon>
    </lineage>
</organism>
<feature type="region of interest" description="Disordered" evidence="1">
    <location>
        <begin position="1"/>
        <end position="58"/>
    </location>
</feature>
<protein>
    <submittedName>
        <fullName evidence="2">Uncharacterized protein</fullName>
    </submittedName>
</protein>
<proteinExistence type="predicted"/>
<reference evidence="2 3" key="1">
    <citation type="submission" date="2017-11" db="EMBL/GenBank/DDBJ databases">
        <title>De novo assembly and phasing of dikaryotic genomes from two isolates of Puccinia coronata f. sp. avenae, the causal agent of oat crown rust.</title>
        <authorList>
            <person name="Miller M.E."/>
            <person name="Zhang Y."/>
            <person name="Omidvar V."/>
            <person name="Sperschneider J."/>
            <person name="Schwessinger B."/>
            <person name="Raley C."/>
            <person name="Palmer J.M."/>
            <person name="Garnica D."/>
            <person name="Upadhyaya N."/>
            <person name="Rathjen J."/>
            <person name="Taylor J.M."/>
            <person name="Park R.F."/>
            <person name="Dodds P.N."/>
            <person name="Hirsch C.D."/>
            <person name="Kianian S.F."/>
            <person name="Figueroa M."/>
        </authorList>
    </citation>
    <scope>NUCLEOTIDE SEQUENCE [LARGE SCALE GENOMIC DNA]</scope>
    <source>
        <strain evidence="2">12SD80</strain>
    </source>
</reference>
<feature type="compositionally biased region" description="Polar residues" evidence="1">
    <location>
        <begin position="35"/>
        <end position="48"/>
    </location>
</feature>
<dbReference type="AlphaFoldDB" id="A0A2N5TMV9"/>
<comment type="caution">
    <text evidence="2">The sequence shown here is derived from an EMBL/GenBank/DDBJ whole genome shotgun (WGS) entry which is preliminary data.</text>
</comment>
<dbReference type="EMBL" id="PGCI01000440">
    <property type="protein sequence ID" value="PLW26837.1"/>
    <property type="molecule type" value="Genomic_DNA"/>
</dbReference>
<feature type="compositionally biased region" description="Polar residues" evidence="1">
    <location>
        <begin position="1"/>
        <end position="13"/>
    </location>
</feature>
<evidence type="ECO:0000256" key="1">
    <source>
        <dbReference type="SAM" id="MobiDB-lite"/>
    </source>
</evidence>
<evidence type="ECO:0000313" key="2">
    <source>
        <dbReference type="EMBL" id="PLW26837.1"/>
    </source>
</evidence>